<reference evidence="7" key="2">
    <citation type="submission" date="2010-04" db="EMBL/GenBank/DDBJ databases">
        <authorList>
            <person name="Buell R."/>
            <person name="Hamilton J."/>
            <person name="Hostetler J."/>
        </authorList>
    </citation>
    <scope>NUCLEOTIDE SEQUENCE [LARGE SCALE GENOMIC DNA]</scope>
    <source>
        <strain evidence="7">DAOM:BR144</strain>
    </source>
</reference>
<dbReference type="SUPFAM" id="SSF54001">
    <property type="entry name" value="Cysteine proteinases"/>
    <property type="match status" value="1"/>
</dbReference>
<keyword evidence="7" id="KW-1185">Reference proteome</keyword>
<dbReference type="STRING" id="431595.K3WDC5"/>
<dbReference type="HOGENOM" id="CLU_589879_0_0_1"/>
<dbReference type="EMBL" id="GL376628">
    <property type="status" value="NOT_ANNOTATED_CDS"/>
    <property type="molecule type" value="Genomic_DNA"/>
</dbReference>
<dbReference type="Gene3D" id="3.40.395.10">
    <property type="entry name" value="Adenoviral Proteinase, Chain A"/>
    <property type="match status" value="1"/>
</dbReference>
<dbReference type="EnsemblProtists" id="PYU1_T002966">
    <property type="protein sequence ID" value="PYU1_T002966"/>
    <property type="gene ID" value="PYU1_G002963"/>
</dbReference>
<dbReference type="GO" id="GO:0008234">
    <property type="term" value="F:cysteine-type peptidase activity"/>
    <property type="evidence" value="ECO:0007669"/>
    <property type="project" value="InterPro"/>
</dbReference>
<feature type="region of interest" description="Disordered" evidence="4">
    <location>
        <begin position="28"/>
        <end position="73"/>
    </location>
</feature>
<reference evidence="7" key="1">
    <citation type="journal article" date="2010" name="Genome Biol.">
        <title>Genome sequence of the necrotrophic plant pathogen Pythium ultimum reveals original pathogenicity mechanisms and effector repertoire.</title>
        <authorList>
            <person name="Levesque C.A."/>
            <person name="Brouwer H."/>
            <person name="Cano L."/>
            <person name="Hamilton J.P."/>
            <person name="Holt C."/>
            <person name="Huitema E."/>
            <person name="Raffaele S."/>
            <person name="Robideau G.P."/>
            <person name="Thines M."/>
            <person name="Win J."/>
            <person name="Zerillo M.M."/>
            <person name="Beakes G.W."/>
            <person name="Boore J.L."/>
            <person name="Busam D."/>
            <person name="Dumas B."/>
            <person name="Ferriera S."/>
            <person name="Fuerstenberg S.I."/>
            <person name="Gachon C.M."/>
            <person name="Gaulin E."/>
            <person name="Govers F."/>
            <person name="Grenville-Briggs L."/>
            <person name="Horner N."/>
            <person name="Hostetler J."/>
            <person name="Jiang R.H."/>
            <person name="Johnson J."/>
            <person name="Krajaejun T."/>
            <person name="Lin H."/>
            <person name="Meijer H.J."/>
            <person name="Moore B."/>
            <person name="Morris P."/>
            <person name="Phuntmart V."/>
            <person name="Puiu D."/>
            <person name="Shetty J."/>
            <person name="Stajich J.E."/>
            <person name="Tripathy S."/>
            <person name="Wawra S."/>
            <person name="van West P."/>
            <person name="Whitty B.R."/>
            <person name="Coutinho P.M."/>
            <person name="Henrissat B."/>
            <person name="Martin F."/>
            <person name="Thomas P.D."/>
            <person name="Tyler B.M."/>
            <person name="De Vries R.P."/>
            <person name="Kamoun S."/>
            <person name="Yandell M."/>
            <person name="Tisserat N."/>
            <person name="Buell C.R."/>
        </authorList>
    </citation>
    <scope>NUCLEOTIDE SEQUENCE</scope>
    <source>
        <strain evidence="7">DAOM:BR144</strain>
    </source>
</reference>
<sequence>MPLTTVSKGSPQTAESASTAIKKDSMEFFRQPASHSNAVVEIDDPSQPSWSGGTDDARENQATTNNDDDTSSCNAANGNCESANATESQVKAKTATLLTYPYGESGEQKNAGKISITYGDIARLAPGEFLNDSIIDFYLRFLWRHLESWQKECVYIYSSHFFTQLSGSGALTPDERFARVSRWTLKESDLFEKRFLFIPINDSVAVFCNPGSAIIQKRRRLQQVVMLQNGDVSTCRRIALENGEPIIVDLVDNFNYFRRENGQDQGETVRPPPQQNESVEVKEEYVEEELELTQQNRQQHPPCLLFLDSLRCHRKKKFTAMLREYLDCEWKSRLSGHESVEQKTAESIVPSGIDDESIVTYFDADSITLLEPEIPLQTNSSDCGVFLLMYAAEVLRRFPAGITREDVETNFSATLTSEMFDGEHVLEFRDYLHQLIFCLQSLQKRGLSENHVQDEELDTFTIDR</sequence>
<evidence type="ECO:0000256" key="2">
    <source>
        <dbReference type="ARBA" id="ARBA00022670"/>
    </source>
</evidence>
<evidence type="ECO:0000256" key="4">
    <source>
        <dbReference type="SAM" id="MobiDB-lite"/>
    </source>
</evidence>
<keyword evidence="2" id="KW-0645">Protease</keyword>
<dbReference type="PROSITE" id="PS50600">
    <property type="entry name" value="ULP_PROTEASE"/>
    <property type="match status" value="1"/>
</dbReference>
<protein>
    <recommendedName>
        <fullName evidence="5">Ubiquitin-like protease family profile domain-containing protein</fullName>
    </recommendedName>
</protein>
<evidence type="ECO:0000313" key="7">
    <source>
        <dbReference type="Proteomes" id="UP000019132"/>
    </source>
</evidence>
<dbReference type="VEuPathDB" id="FungiDB:PYU1_G002963"/>
<reference evidence="6" key="3">
    <citation type="submission" date="2015-02" db="UniProtKB">
        <authorList>
            <consortium name="EnsemblProtists"/>
        </authorList>
    </citation>
    <scope>IDENTIFICATION</scope>
    <source>
        <strain evidence="6">DAOM BR144</strain>
    </source>
</reference>
<feature type="compositionally biased region" description="Polar residues" evidence="4">
    <location>
        <begin position="60"/>
        <end position="73"/>
    </location>
</feature>
<dbReference type="Pfam" id="PF02902">
    <property type="entry name" value="Peptidase_C48"/>
    <property type="match status" value="1"/>
</dbReference>
<evidence type="ECO:0000256" key="3">
    <source>
        <dbReference type="ARBA" id="ARBA00022801"/>
    </source>
</evidence>
<dbReference type="GO" id="GO:0006508">
    <property type="term" value="P:proteolysis"/>
    <property type="evidence" value="ECO:0007669"/>
    <property type="project" value="UniProtKB-KW"/>
</dbReference>
<dbReference type="InParanoid" id="K3WDC5"/>
<evidence type="ECO:0000256" key="1">
    <source>
        <dbReference type="ARBA" id="ARBA00005234"/>
    </source>
</evidence>
<dbReference type="PANTHER" id="PTHR47764">
    <property type="entry name" value="UBIQUITIN-LIKE-SPECIFIC PROTEASE 2B-RELATED"/>
    <property type="match status" value="1"/>
</dbReference>
<dbReference type="InterPro" id="IPR038765">
    <property type="entry name" value="Papain-like_cys_pep_sf"/>
</dbReference>
<accession>K3WDC5</accession>
<comment type="similarity">
    <text evidence="1">Belongs to the peptidase C48 family.</text>
</comment>
<proteinExistence type="inferred from homology"/>
<name>K3WDC5_GLOUD</name>
<dbReference type="AlphaFoldDB" id="K3WDC5"/>
<dbReference type="InterPro" id="IPR003653">
    <property type="entry name" value="Peptidase_C48_C"/>
</dbReference>
<evidence type="ECO:0000313" key="6">
    <source>
        <dbReference type="EnsemblProtists" id="PYU1_T002966"/>
    </source>
</evidence>
<dbReference type="eggNOG" id="KOG0779">
    <property type="taxonomic scope" value="Eukaryota"/>
</dbReference>
<dbReference type="PANTHER" id="PTHR47764:SF2">
    <property type="entry name" value="UBIQUITIN-LIKE PROTEASE FAMILY PROFILE DOMAIN-CONTAINING PROTEIN"/>
    <property type="match status" value="1"/>
</dbReference>
<keyword evidence="3" id="KW-0378">Hydrolase</keyword>
<feature type="domain" description="Ubiquitin-like protease family profile" evidence="5">
    <location>
        <begin position="114"/>
        <end position="394"/>
    </location>
</feature>
<evidence type="ECO:0000259" key="5">
    <source>
        <dbReference type="PROSITE" id="PS50600"/>
    </source>
</evidence>
<organism evidence="6 7">
    <name type="scientific">Globisporangium ultimum (strain ATCC 200006 / CBS 805.95 / DAOM BR144)</name>
    <name type="common">Pythium ultimum</name>
    <dbReference type="NCBI Taxonomy" id="431595"/>
    <lineage>
        <taxon>Eukaryota</taxon>
        <taxon>Sar</taxon>
        <taxon>Stramenopiles</taxon>
        <taxon>Oomycota</taxon>
        <taxon>Peronosporomycetes</taxon>
        <taxon>Pythiales</taxon>
        <taxon>Pythiaceae</taxon>
        <taxon>Globisporangium</taxon>
    </lineage>
</organism>
<dbReference type="Proteomes" id="UP000019132">
    <property type="component" value="Unassembled WGS sequence"/>
</dbReference>